<dbReference type="InterPro" id="IPR002649">
    <property type="entry name" value="tRNA_m1G_MeTrfase_TrmD"/>
</dbReference>
<evidence type="ECO:0000256" key="5">
    <source>
        <dbReference type="ARBA" id="ARBA00012807"/>
    </source>
</evidence>
<keyword evidence="8 15" id="KW-0489">Methyltransferase</keyword>
<evidence type="ECO:0000256" key="4">
    <source>
        <dbReference type="ARBA" id="ARBA00011738"/>
    </source>
</evidence>
<dbReference type="EC" id="2.1.1.228" evidence="5 15"/>
<evidence type="ECO:0000313" key="17">
    <source>
        <dbReference type="EMBL" id="MCC2120692.1"/>
    </source>
</evidence>
<protein>
    <recommendedName>
        <fullName evidence="6 15">tRNA (guanine-N(1)-)-methyltransferase</fullName>
        <ecNumber evidence="5 15">2.1.1.228</ecNumber>
    </recommendedName>
    <alternativeName>
        <fullName evidence="12 15">M1G-methyltransferase</fullName>
    </alternativeName>
    <alternativeName>
        <fullName evidence="13 15">tRNA [GM37] methyltransferase</fullName>
    </alternativeName>
</protein>
<dbReference type="Gene3D" id="3.40.1280.10">
    <property type="match status" value="1"/>
</dbReference>
<dbReference type="InterPro" id="IPR023148">
    <property type="entry name" value="tRNA_m1G_MeTrfase_C_sf"/>
</dbReference>
<evidence type="ECO:0000259" key="16">
    <source>
        <dbReference type="PROSITE" id="PS51186"/>
    </source>
</evidence>
<dbReference type="PROSITE" id="PS51186">
    <property type="entry name" value="GNAT"/>
    <property type="match status" value="1"/>
</dbReference>
<keyword evidence="7 15" id="KW-0963">Cytoplasm</keyword>
<comment type="subcellular location">
    <subcellularLocation>
        <location evidence="2 15">Cytoplasm</location>
    </subcellularLocation>
</comment>
<dbReference type="PANTHER" id="PTHR46417">
    <property type="entry name" value="TRNA (GUANINE-N(1)-)-METHYLTRANSFERASE"/>
    <property type="match status" value="1"/>
</dbReference>
<reference evidence="17 18" key="1">
    <citation type="submission" date="2021-10" db="EMBL/GenBank/DDBJ databases">
        <title>Anaerobic single-cell dispensing facilitates the cultivation of human gut bacteria.</title>
        <authorList>
            <person name="Afrizal A."/>
        </authorList>
    </citation>
    <scope>NUCLEOTIDE SEQUENCE [LARGE SCALE GENOMIC DNA]</scope>
    <source>
        <strain evidence="17 18">CLA-AA-H273</strain>
    </source>
</reference>
<evidence type="ECO:0000256" key="7">
    <source>
        <dbReference type="ARBA" id="ARBA00022490"/>
    </source>
</evidence>
<evidence type="ECO:0000256" key="10">
    <source>
        <dbReference type="ARBA" id="ARBA00022691"/>
    </source>
</evidence>
<dbReference type="InterPro" id="IPR016181">
    <property type="entry name" value="Acyl_CoA_acyltransferase"/>
</dbReference>
<keyword evidence="18" id="KW-1185">Reference proteome</keyword>
<dbReference type="CDD" id="cd04301">
    <property type="entry name" value="NAT_SF"/>
    <property type="match status" value="1"/>
</dbReference>
<dbReference type="InterPro" id="IPR029026">
    <property type="entry name" value="tRNA_m1G_MTases_N"/>
</dbReference>
<dbReference type="RefSeq" id="WP_227733697.1">
    <property type="nucleotide sequence ID" value="NZ_JAJEPV010000040.1"/>
</dbReference>
<feature type="binding site" evidence="15">
    <location>
        <begin position="132"/>
        <end position="137"/>
    </location>
    <ligand>
        <name>S-adenosyl-L-methionine</name>
        <dbReference type="ChEBI" id="CHEBI:59789"/>
    </ligand>
</feature>
<gene>
    <name evidence="15 17" type="primary">trmD</name>
    <name evidence="17" type="ORF">LKD75_14040</name>
</gene>
<evidence type="ECO:0000256" key="3">
    <source>
        <dbReference type="ARBA" id="ARBA00007630"/>
    </source>
</evidence>
<dbReference type="Pfam" id="PF08445">
    <property type="entry name" value="FR47"/>
    <property type="match status" value="1"/>
</dbReference>
<sequence>MMKFHILTLFPEMVQQGLATSILGRAAEKNLISIDAVNIRDYTQDKHGKVDDYTYGGGAGMLMQAQPVYDAYRVVAGDRKVRCVYLTPQGAPFTQKKARELSGEEELVLLCGHYEGIDERVLEEVVTDYISIGDYVLTGGELAAMVVVDAVARLVPGVLNNDESAETESFHNDLLEYPQYSRPEEWHGKKVPEVLLSGNHKKINAWRLEQSERRTEERRPDLYAKYQEKQKVIKKLSAKKRIFIHMMETLSRGLGEVLYAEGKNVLIYLPEIGNAMLNAEDEEHLEKMLPLIPKAVSGHSIVTVTDRWNERVSEILGYHGSMLCSQACYTRGEPLPVRHKDIRQLTVEEVPYVAEHYHLGDEIYVRERITAGDVFGIYIEGKLCGFIGCHNDGSMGMLYVEDAYRRQGLAASLEGYLINKQREQGMIPYAHIVNGNEASIQLQERLGLNLSDPAIWWLYN</sequence>
<comment type="subunit">
    <text evidence="4 15">Homodimer.</text>
</comment>
<dbReference type="Proteomes" id="UP001197795">
    <property type="component" value="Unassembled WGS sequence"/>
</dbReference>
<keyword evidence="9 15" id="KW-0808">Transferase</keyword>
<dbReference type="SUPFAM" id="SSF55729">
    <property type="entry name" value="Acyl-CoA N-acyltransferases (Nat)"/>
    <property type="match status" value="1"/>
</dbReference>
<dbReference type="Gene3D" id="1.10.1270.20">
    <property type="entry name" value="tRNA(m1g37)methyltransferase, domain 2"/>
    <property type="match status" value="1"/>
</dbReference>
<dbReference type="GO" id="GO:0002939">
    <property type="term" value="P:tRNA N1-guanine methylation"/>
    <property type="evidence" value="ECO:0007669"/>
    <property type="project" value="TreeGrafter"/>
</dbReference>
<comment type="catalytic activity">
    <reaction evidence="14 15">
        <text>guanosine(37) in tRNA + S-adenosyl-L-methionine = N(1)-methylguanosine(37) in tRNA + S-adenosyl-L-homocysteine + H(+)</text>
        <dbReference type="Rhea" id="RHEA:36899"/>
        <dbReference type="Rhea" id="RHEA-COMP:10145"/>
        <dbReference type="Rhea" id="RHEA-COMP:10147"/>
        <dbReference type="ChEBI" id="CHEBI:15378"/>
        <dbReference type="ChEBI" id="CHEBI:57856"/>
        <dbReference type="ChEBI" id="CHEBI:59789"/>
        <dbReference type="ChEBI" id="CHEBI:73542"/>
        <dbReference type="ChEBI" id="CHEBI:74269"/>
        <dbReference type="EC" id="2.1.1.228"/>
    </reaction>
</comment>
<feature type="domain" description="N-acetyltransferase" evidence="16">
    <location>
        <begin position="340"/>
        <end position="460"/>
    </location>
</feature>
<evidence type="ECO:0000256" key="14">
    <source>
        <dbReference type="ARBA" id="ARBA00047783"/>
    </source>
</evidence>
<dbReference type="PANTHER" id="PTHR46417:SF1">
    <property type="entry name" value="TRNA (GUANINE-N(1)-)-METHYLTRANSFERASE"/>
    <property type="match status" value="1"/>
</dbReference>
<evidence type="ECO:0000256" key="15">
    <source>
        <dbReference type="HAMAP-Rule" id="MF_00605"/>
    </source>
</evidence>
<evidence type="ECO:0000313" key="18">
    <source>
        <dbReference type="Proteomes" id="UP001197795"/>
    </source>
</evidence>
<comment type="function">
    <text evidence="1 15">Specifically methylates guanosine-37 in various tRNAs.</text>
</comment>
<accession>A0AAE3D8J2</accession>
<dbReference type="CDD" id="cd18080">
    <property type="entry name" value="TrmD-like"/>
    <property type="match status" value="1"/>
</dbReference>
<dbReference type="GO" id="GO:0016747">
    <property type="term" value="F:acyltransferase activity, transferring groups other than amino-acyl groups"/>
    <property type="evidence" value="ECO:0007669"/>
    <property type="project" value="InterPro"/>
</dbReference>
<evidence type="ECO:0000256" key="8">
    <source>
        <dbReference type="ARBA" id="ARBA00022603"/>
    </source>
</evidence>
<dbReference type="FunFam" id="3.40.1280.10:FF:000001">
    <property type="entry name" value="tRNA (guanine-N(1)-)-methyltransferase"/>
    <property type="match status" value="1"/>
</dbReference>
<dbReference type="SUPFAM" id="SSF75217">
    <property type="entry name" value="alpha/beta knot"/>
    <property type="match status" value="1"/>
</dbReference>
<comment type="similarity">
    <text evidence="3 15">Belongs to the RNA methyltransferase TrmD family.</text>
</comment>
<evidence type="ECO:0000256" key="9">
    <source>
        <dbReference type="ARBA" id="ARBA00022679"/>
    </source>
</evidence>
<feature type="binding site" evidence="15">
    <location>
        <position position="112"/>
    </location>
    <ligand>
        <name>S-adenosyl-L-methionine</name>
        <dbReference type="ChEBI" id="CHEBI:59789"/>
    </ligand>
</feature>
<dbReference type="InterPro" id="IPR013653">
    <property type="entry name" value="GCN5-like_dom"/>
</dbReference>
<dbReference type="GO" id="GO:0052906">
    <property type="term" value="F:tRNA (guanine(37)-N1)-methyltransferase activity"/>
    <property type="evidence" value="ECO:0007669"/>
    <property type="project" value="UniProtKB-UniRule"/>
</dbReference>
<dbReference type="Pfam" id="PF01746">
    <property type="entry name" value="tRNA_m1G_MT"/>
    <property type="match status" value="1"/>
</dbReference>
<evidence type="ECO:0000256" key="13">
    <source>
        <dbReference type="ARBA" id="ARBA00033392"/>
    </source>
</evidence>
<keyword evidence="11 15" id="KW-0819">tRNA processing</keyword>
<evidence type="ECO:0000256" key="12">
    <source>
        <dbReference type="ARBA" id="ARBA00029736"/>
    </source>
</evidence>
<evidence type="ECO:0000256" key="2">
    <source>
        <dbReference type="ARBA" id="ARBA00004496"/>
    </source>
</evidence>
<dbReference type="InterPro" id="IPR000182">
    <property type="entry name" value="GNAT_dom"/>
</dbReference>
<dbReference type="NCBIfam" id="NF000648">
    <property type="entry name" value="PRK00026.1"/>
    <property type="match status" value="1"/>
</dbReference>
<name>A0AAE3D8J2_9FIRM</name>
<dbReference type="NCBIfam" id="TIGR00088">
    <property type="entry name" value="trmD"/>
    <property type="match status" value="1"/>
</dbReference>
<comment type="caution">
    <text evidence="17">The sequence shown here is derived from an EMBL/GenBank/DDBJ whole genome shotgun (WGS) entry which is preliminary data.</text>
</comment>
<dbReference type="EMBL" id="JAJEPV010000040">
    <property type="protein sequence ID" value="MCC2120692.1"/>
    <property type="molecule type" value="Genomic_DNA"/>
</dbReference>
<evidence type="ECO:0000256" key="11">
    <source>
        <dbReference type="ARBA" id="ARBA00022694"/>
    </source>
</evidence>
<dbReference type="AlphaFoldDB" id="A0AAE3D8J2"/>
<dbReference type="InterPro" id="IPR029028">
    <property type="entry name" value="Alpha/beta_knot_MTases"/>
</dbReference>
<dbReference type="GO" id="GO:0005829">
    <property type="term" value="C:cytosol"/>
    <property type="evidence" value="ECO:0007669"/>
    <property type="project" value="TreeGrafter"/>
</dbReference>
<proteinExistence type="inferred from homology"/>
<dbReference type="InterPro" id="IPR016009">
    <property type="entry name" value="tRNA_MeTrfase_TRMD/TRM10"/>
</dbReference>
<evidence type="ECO:0000256" key="6">
    <source>
        <dbReference type="ARBA" id="ARBA00014679"/>
    </source>
</evidence>
<dbReference type="HAMAP" id="MF_00605">
    <property type="entry name" value="TrmD"/>
    <property type="match status" value="1"/>
</dbReference>
<dbReference type="Gene3D" id="3.40.630.30">
    <property type="match status" value="1"/>
</dbReference>
<keyword evidence="10 15" id="KW-0949">S-adenosyl-L-methionine</keyword>
<evidence type="ECO:0000256" key="1">
    <source>
        <dbReference type="ARBA" id="ARBA00002634"/>
    </source>
</evidence>
<organism evidence="17 18">
    <name type="scientific">Waltera acetigignens</name>
    <dbReference type="NCBI Taxonomy" id="2981769"/>
    <lineage>
        <taxon>Bacteria</taxon>
        <taxon>Bacillati</taxon>
        <taxon>Bacillota</taxon>
        <taxon>Clostridia</taxon>
        <taxon>Lachnospirales</taxon>
        <taxon>Lachnospiraceae</taxon>
        <taxon>Waltera</taxon>
    </lineage>
</organism>